<sequence length="378" mass="42711">MPSSAPPPRFKRFCLRCQADLLHPPQDSPGPCWKCGEPFDLEDPHTWATERVYVWWKFWLPCFLLATGSGILSYAICLQLGDLGLALFVAVPLSIGTVVGYGVPGHTWVVGCLGFLVLGSVVGGLLVLDLSGLFCGFILFGVFLIPVIAGVSLGLVLRSILTEIVPWNQRWFFDKLCLTGILLSPYATQAIENAFPRREQIETVQTSLTFHATPEEAWNAVMFYEEVTHERPWLLKLALPQPLRSVGDKSRVGEIVTCYYDKGVLKKRISRRVAQQRLEFDVVEQHLHFERDVTLLDGAFEVAPVDGQSTQVTLTTRYRRQLYPTWLWKPIERRVVHTLHEHVLEGMRRRAARTPDDRLDSIDTHPYSPVPDAEPAPL</sequence>
<keyword evidence="4" id="KW-1185">Reference proteome</keyword>
<dbReference type="EMBL" id="CP036433">
    <property type="protein sequence ID" value="QDU93338.1"/>
    <property type="molecule type" value="Genomic_DNA"/>
</dbReference>
<feature type="compositionally biased region" description="Pro residues" evidence="1">
    <location>
        <begin position="368"/>
        <end position="378"/>
    </location>
</feature>
<feature type="transmembrane region" description="Helical" evidence="2">
    <location>
        <begin position="108"/>
        <end position="128"/>
    </location>
</feature>
<feature type="transmembrane region" description="Helical" evidence="2">
    <location>
        <begin position="58"/>
        <end position="76"/>
    </location>
</feature>
<feature type="region of interest" description="Disordered" evidence="1">
    <location>
        <begin position="348"/>
        <end position="378"/>
    </location>
</feature>
<proteinExistence type="predicted"/>
<organism evidence="3 4">
    <name type="scientific">Lignipirellula cremea</name>
    <dbReference type="NCBI Taxonomy" id="2528010"/>
    <lineage>
        <taxon>Bacteria</taxon>
        <taxon>Pseudomonadati</taxon>
        <taxon>Planctomycetota</taxon>
        <taxon>Planctomycetia</taxon>
        <taxon>Pirellulales</taxon>
        <taxon>Pirellulaceae</taxon>
        <taxon>Lignipirellula</taxon>
    </lineage>
</organism>
<feature type="compositionally biased region" description="Basic and acidic residues" evidence="1">
    <location>
        <begin position="348"/>
        <end position="363"/>
    </location>
</feature>
<dbReference type="SUPFAM" id="SSF55961">
    <property type="entry name" value="Bet v1-like"/>
    <property type="match status" value="1"/>
</dbReference>
<dbReference type="KEGG" id="lcre:Pla8534_11180"/>
<dbReference type="AlphaFoldDB" id="A0A518DNC2"/>
<dbReference type="Proteomes" id="UP000317648">
    <property type="component" value="Chromosome"/>
</dbReference>
<reference evidence="3 4" key="1">
    <citation type="submission" date="2019-02" db="EMBL/GenBank/DDBJ databases">
        <title>Deep-cultivation of Planctomycetes and their phenomic and genomic characterization uncovers novel biology.</title>
        <authorList>
            <person name="Wiegand S."/>
            <person name="Jogler M."/>
            <person name="Boedeker C."/>
            <person name="Pinto D."/>
            <person name="Vollmers J."/>
            <person name="Rivas-Marin E."/>
            <person name="Kohn T."/>
            <person name="Peeters S.H."/>
            <person name="Heuer A."/>
            <person name="Rast P."/>
            <person name="Oberbeckmann S."/>
            <person name="Bunk B."/>
            <person name="Jeske O."/>
            <person name="Meyerdierks A."/>
            <person name="Storesund J.E."/>
            <person name="Kallscheuer N."/>
            <person name="Luecker S."/>
            <person name="Lage O.M."/>
            <person name="Pohl T."/>
            <person name="Merkel B.J."/>
            <person name="Hornburger P."/>
            <person name="Mueller R.-W."/>
            <person name="Bruemmer F."/>
            <person name="Labrenz M."/>
            <person name="Spormann A.M."/>
            <person name="Op den Camp H."/>
            <person name="Overmann J."/>
            <person name="Amann R."/>
            <person name="Jetten M.S.M."/>
            <person name="Mascher T."/>
            <person name="Medema M.H."/>
            <person name="Devos D.P."/>
            <person name="Kaster A.-K."/>
            <person name="Ovreas L."/>
            <person name="Rohde M."/>
            <person name="Galperin M.Y."/>
            <person name="Jogler C."/>
        </authorList>
    </citation>
    <scope>NUCLEOTIDE SEQUENCE [LARGE SCALE GENOMIC DNA]</scope>
    <source>
        <strain evidence="3 4">Pla85_3_4</strain>
    </source>
</reference>
<dbReference type="Gene3D" id="3.30.530.20">
    <property type="match status" value="1"/>
</dbReference>
<evidence type="ECO:0000313" key="3">
    <source>
        <dbReference type="EMBL" id="QDU93338.1"/>
    </source>
</evidence>
<dbReference type="InterPro" id="IPR023393">
    <property type="entry name" value="START-like_dom_sf"/>
</dbReference>
<keyword evidence="2" id="KW-0812">Transmembrane</keyword>
<evidence type="ECO:0000256" key="2">
    <source>
        <dbReference type="SAM" id="Phobius"/>
    </source>
</evidence>
<evidence type="ECO:0000313" key="4">
    <source>
        <dbReference type="Proteomes" id="UP000317648"/>
    </source>
</evidence>
<protein>
    <submittedName>
        <fullName evidence="3">Polyketide cyclase / dehydrase and lipid transport</fullName>
    </submittedName>
</protein>
<gene>
    <name evidence="3" type="ORF">Pla8534_11180</name>
</gene>
<keyword evidence="2" id="KW-1133">Transmembrane helix</keyword>
<dbReference type="OrthoDB" id="315686at2"/>
<name>A0A518DNC2_9BACT</name>
<evidence type="ECO:0000256" key="1">
    <source>
        <dbReference type="SAM" id="MobiDB-lite"/>
    </source>
</evidence>
<feature type="transmembrane region" description="Helical" evidence="2">
    <location>
        <begin position="83"/>
        <end position="102"/>
    </location>
</feature>
<accession>A0A518DNC2</accession>
<keyword evidence="2" id="KW-0472">Membrane</keyword>
<feature type="transmembrane region" description="Helical" evidence="2">
    <location>
        <begin position="135"/>
        <end position="157"/>
    </location>
</feature>
<dbReference type="RefSeq" id="WP_145050062.1">
    <property type="nucleotide sequence ID" value="NZ_CP036433.1"/>
</dbReference>